<dbReference type="RefSeq" id="WP_231438260.1">
    <property type="nucleotide sequence ID" value="NZ_JAJOMB010000001.1"/>
</dbReference>
<dbReference type="SUPFAM" id="SSF49265">
    <property type="entry name" value="Fibronectin type III"/>
    <property type="match status" value="1"/>
</dbReference>
<accession>A0A9X1N6P1</accession>
<feature type="signal peptide" evidence="1">
    <location>
        <begin position="1"/>
        <end position="32"/>
    </location>
</feature>
<evidence type="ECO:0008006" key="4">
    <source>
        <dbReference type="Google" id="ProtNLM"/>
    </source>
</evidence>
<proteinExistence type="predicted"/>
<protein>
    <recommendedName>
        <fullName evidence="4">Fibronectin type-III domain-containing protein</fullName>
    </recommendedName>
</protein>
<reference evidence="2" key="1">
    <citation type="submission" date="2021-11" db="EMBL/GenBank/DDBJ databases">
        <title>Streptomyces corallinus and Kineosporia corallina sp. nov., two new coral-derived marine actinobacteria.</title>
        <authorList>
            <person name="Buangrab K."/>
            <person name="Sutthacheep M."/>
            <person name="Yeemin T."/>
            <person name="Harunari E."/>
            <person name="Igarashi Y."/>
            <person name="Sripreechasak P."/>
            <person name="Kanchanasin P."/>
            <person name="Tanasupawat S."/>
            <person name="Phongsopitanun W."/>
        </authorList>
    </citation>
    <scope>NUCLEOTIDE SEQUENCE</scope>
    <source>
        <strain evidence="2">JCM 31032</strain>
    </source>
</reference>
<gene>
    <name evidence="2" type="ORF">LR394_00360</name>
</gene>
<comment type="caution">
    <text evidence="2">The sequence shown here is derived from an EMBL/GenBank/DDBJ whole genome shotgun (WGS) entry which is preliminary data.</text>
</comment>
<evidence type="ECO:0000256" key="1">
    <source>
        <dbReference type="SAM" id="SignalP"/>
    </source>
</evidence>
<keyword evidence="3" id="KW-1185">Reference proteome</keyword>
<evidence type="ECO:0000313" key="2">
    <source>
        <dbReference type="EMBL" id="MCD5309332.1"/>
    </source>
</evidence>
<dbReference type="Gene3D" id="2.60.40.10">
    <property type="entry name" value="Immunoglobulins"/>
    <property type="match status" value="1"/>
</dbReference>
<dbReference type="Proteomes" id="UP001138997">
    <property type="component" value="Unassembled WGS sequence"/>
</dbReference>
<feature type="chain" id="PRO_5040868823" description="Fibronectin type-III domain-containing protein" evidence="1">
    <location>
        <begin position="33"/>
        <end position="152"/>
    </location>
</feature>
<dbReference type="EMBL" id="JAJOMB010000001">
    <property type="protein sequence ID" value="MCD5309332.1"/>
    <property type="molecule type" value="Genomic_DNA"/>
</dbReference>
<dbReference type="GO" id="GO:0005975">
    <property type="term" value="P:carbohydrate metabolic process"/>
    <property type="evidence" value="ECO:0007669"/>
    <property type="project" value="UniProtKB-ARBA"/>
</dbReference>
<dbReference type="InterPro" id="IPR036116">
    <property type="entry name" value="FN3_sf"/>
</dbReference>
<organism evidence="2 3">
    <name type="scientific">Kineosporia babensis</name>
    <dbReference type="NCBI Taxonomy" id="499548"/>
    <lineage>
        <taxon>Bacteria</taxon>
        <taxon>Bacillati</taxon>
        <taxon>Actinomycetota</taxon>
        <taxon>Actinomycetes</taxon>
        <taxon>Kineosporiales</taxon>
        <taxon>Kineosporiaceae</taxon>
        <taxon>Kineosporia</taxon>
    </lineage>
</organism>
<dbReference type="InterPro" id="IPR013783">
    <property type="entry name" value="Ig-like_fold"/>
</dbReference>
<dbReference type="AlphaFoldDB" id="A0A9X1N6P1"/>
<name>A0A9X1N6P1_9ACTN</name>
<keyword evidence="1" id="KW-0732">Signal</keyword>
<sequence length="152" mass="15503">MSFSLRGIRRQSALITMAAAAFVLISPIEAQAAFQSSAGAATTVGTATLNPVSGATVSTSKCGTILTAAYLTVSWTATPSTFATGYTVTPLLNGSALSAISVPSRTTTTVDVPVIRGLLATYPYTFRIQAVAGNWTSTTVTTSPAYNCPAVA</sequence>
<evidence type="ECO:0000313" key="3">
    <source>
        <dbReference type="Proteomes" id="UP001138997"/>
    </source>
</evidence>